<organism evidence="1 2">
    <name type="scientific">Bergeyella zoohelcum</name>
    <dbReference type="NCBI Taxonomy" id="1015"/>
    <lineage>
        <taxon>Bacteria</taxon>
        <taxon>Pseudomonadati</taxon>
        <taxon>Bacteroidota</taxon>
        <taxon>Flavobacteriia</taxon>
        <taxon>Flavobacteriales</taxon>
        <taxon>Weeksellaceae</taxon>
        <taxon>Bergeyella</taxon>
    </lineage>
</organism>
<reference evidence="1 2" key="1">
    <citation type="submission" date="2018-06" db="EMBL/GenBank/DDBJ databases">
        <authorList>
            <consortium name="Pathogen Informatics"/>
            <person name="Doyle S."/>
        </authorList>
    </citation>
    <scope>NUCLEOTIDE SEQUENCE [LARGE SCALE GENOMIC DNA]</scope>
    <source>
        <strain evidence="1 2">NCTC11661</strain>
    </source>
</reference>
<dbReference type="SUPFAM" id="SSF51126">
    <property type="entry name" value="Pectin lyase-like"/>
    <property type="match status" value="1"/>
</dbReference>
<dbReference type="EMBL" id="UFTJ01000001">
    <property type="protein sequence ID" value="SSZ46641.1"/>
    <property type="molecule type" value="Genomic_DNA"/>
</dbReference>
<evidence type="ECO:0000313" key="2">
    <source>
        <dbReference type="Proteomes" id="UP000255515"/>
    </source>
</evidence>
<name>A0A376BYT5_9FLAO</name>
<evidence type="ECO:0000313" key="1">
    <source>
        <dbReference type="EMBL" id="SSZ46641.1"/>
    </source>
</evidence>
<dbReference type="InterPro" id="IPR011050">
    <property type="entry name" value="Pectin_lyase_fold/virulence"/>
</dbReference>
<dbReference type="Proteomes" id="UP000255515">
    <property type="component" value="Unassembled WGS sequence"/>
</dbReference>
<dbReference type="PROSITE" id="PS51257">
    <property type="entry name" value="PROKAR_LIPOPROTEIN"/>
    <property type="match status" value="1"/>
</dbReference>
<sequence>MKKFILYITFIITAFWVISCKNDDISFTEASQELRFSKDTVKCDTVYNQIRSETYAFKVYNEENKDIIIPKIALEQSASSLYKINVDGKAGHTFSNVPLRKNDSLYIFVEIAPQTSRPEFIAVDKVIFSLKNNVQQSVTLYSVVQDAEFFIESNTHPNILTGTHTWTKDKAKVIFGNLTLGQNAVLNIQKGTKVIFTRNSGMKLSTNAQLTTNGTYDEPVIFRGDRNDPRYDTLPKNWNAIMAENGAHLQLNHAKIFGGNTGIILKNATADLHNTLIHTFEEYGIYAENATIHASNSVFNQCKNTSIALYKGGNYSFNHCTIANYWLENNSIGQGTSLYATNEVKTASGIFEYAAMNLVIRNSIIYSSTNNAMTFKPISGQTFNYQLQHILLNHNNNAGFALTSNTNITQAIANQNPLFLNTTSGKMNMRVDAHSPAKNAGNIATAQLFPTDITGNNRTAQPTLGAYQ</sequence>
<dbReference type="AlphaFoldDB" id="A0A376BYT5"/>
<gene>
    <name evidence="1" type="ORF">NCTC11661_00287</name>
</gene>
<evidence type="ECO:0008006" key="3">
    <source>
        <dbReference type="Google" id="ProtNLM"/>
    </source>
</evidence>
<dbReference type="RefSeq" id="WP_002687114.1">
    <property type="nucleotide sequence ID" value="NZ_UFTJ01000001.1"/>
</dbReference>
<accession>A0A376BYT5</accession>
<protein>
    <recommendedName>
        <fullName evidence="3">Right handed beta helix domain-containing protein</fullName>
    </recommendedName>
</protein>
<proteinExistence type="predicted"/>